<dbReference type="FunFam" id="1.10.10.10:FF:000322">
    <property type="entry name" value="Probable disease resistance protein At1g63360"/>
    <property type="match status" value="2"/>
</dbReference>
<feature type="domain" description="Disease resistance R13L4/SHOC-2-like LRR" evidence="10">
    <location>
        <begin position="554"/>
        <end position="899"/>
    </location>
</feature>
<dbReference type="Pfam" id="PF00931">
    <property type="entry name" value="NB-ARC"/>
    <property type="match status" value="2"/>
</dbReference>
<evidence type="ECO:0000256" key="2">
    <source>
        <dbReference type="ARBA" id="ARBA00022614"/>
    </source>
</evidence>
<evidence type="ECO:0000259" key="9">
    <source>
        <dbReference type="Pfam" id="PF23559"/>
    </source>
</evidence>
<evidence type="ECO:0000256" key="6">
    <source>
        <dbReference type="ARBA" id="ARBA00023054"/>
    </source>
</evidence>
<dbReference type="GO" id="GO:0002758">
    <property type="term" value="P:innate immune response-activating signaling pathway"/>
    <property type="evidence" value="ECO:0007669"/>
    <property type="project" value="UniProtKB-ARBA"/>
</dbReference>
<name>A0A811Q9X6_9POAL</name>
<dbReference type="EMBL" id="CAJGYO010000009">
    <property type="protein sequence ID" value="CAD6252902.1"/>
    <property type="molecule type" value="Genomic_DNA"/>
</dbReference>
<dbReference type="InterPro" id="IPR002182">
    <property type="entry name" value="NB-ARC"/>
</dbReference>
<evidence type="ECO:0000259" key="8">
    <source>
        <dbReference type="Pfam" id="PF18052"/>
    </source>
</evidence>
<dbReference type="InterPro" id="IPR044974">
    <property type="entry name" value="Disease_R_plants"/>
</dbReference>
<feature type="domain" description="Disease resistance N-terminal" evidence="8">
    <location>
        <begin position="7"/>
        <end position="91"/>
    </location>
</feature>
<evidence type="ECO:0000313" key="12">
    <source>
        <dbReference type="Proteomes" id="UP000604825"/>
    </source>
</evidence>
<proteinExistence type="inferred from homology"/>
<sequence length="1575" mass="177690">MDLVTGALGILPSKLLDLLKEEYKLQQSVRVQVQSLSRELESMHAALRKVAAVPWDQLDEQDKVWARDVREASYDMEDILDTFLIQVDGRPHLQPADRNLVKRLTEKIGQLMFSLSKVKARHDIAGAIEEIKKQLQEVAERRARYRVDDVLAKPAAATSIDPRLSALFTKRSQLVGMNMPKSTLINMLSVSDDDMSNKKMKIVCVVGFGGLGKTTLAKRVFDEFKANFCCAAFVSVGRIPDLKKVFRDILINLGHTDSDMMILDETQLINSVRGFLESKRYFIVIDDIWDEPSWNTIRYALDDNNLGSKIIITTRIHAVAEKVGCSYKMQPLSYESSKQLFYERIFGFGSKCPDRFSEISEKILRKCGGVPLAIITTSSLLANKLRNIKVWSELCDSIGSGFESNQDMDNMRKILSLSYIDLPCHLKTCVLYLSIFPEDFDIRKDRLIWRWIAEGFVLYGEGNQSLFEVGESYFNELLNRSLIEPIYMLYGGDGNPVACRVHDVVLDLICFLSREEHFVTTLRGDSMQNSASLRSKVRRLSFHSTTWPKMNMSKLRSLTIFSPGTINSVPSLSSYHLLRVLDLEKCNLRDHPCLRFVSKLFHLRYLSLSKTRYPGVLPVEIGKLQFLQTLNVFGTDIPELPSSIVGLRKLMCLYVDESTWLPEGFSNLTSLEVLGSAYVDSGSIAEELGHLTQLRELWVYLAGAEDGGTDENLGKVLVESLGKLHRIQYLQIKSEEIIELEAGSVELSLGNLRHLYVSRTTSLPKWINPLSLLLLSWLYIKVGQLRQEDIHALGTLPALRILMVKGTGGIQVVERFMVSADAFPCVINCEFSDFASVLPSIFPRGALPRLENFEFCIQLEDFCNGEIIVEDLGIGHLPSLQGITVCFHGQGGYDVARKVEEVLYFIVIDDIWDEPSWNTIRYALDDNNLGSKIIITTRIHAVAEKVGCSYQMQPLSYESSKQLFYERIFGFGSKCPDRFSEISEKILRKCGGVPLAIITTSSLLANKLRNIKVWSELCDSIGSGFESNQDMDNMRKILSLSYIDLPCHLKTCVLYLSIFPEDFDIRKDRLIWRWIAEGFVLYGEGNQSLFEVGESYFNELLNRSLIEPTYMLYGGDGNPVACRVHDVVLDLICFLSREEHFVTTLRGDSMQNSASLRSKVRRLSFHSTTWPKMNMSKLRSLTIFSPGTINSVPSLSSYHLLRVLDLEKCNLRDHPCLRFVSKLFHLRYLSLSKTRYPGVLPVEIGKLQFLQTLNVFGTDIPELPSSIVGLRKLMCLYVDESTWLPEGFSNLTSLEVLGSAYVDSGSIAEELGHLTQLRELWVYLAGAEDGGTDENLGKVLVESLGKLHRIQYLQIKSEEIIELEAGSVELSLGNLRYLYVSRTTSLPKWINPLSLLLLSWLYIKVGQLRQEDIHALGTLPALRILMVKGTGGIQVVERFMVSADAFPCVINCEFSDFASVLPSIFPRGALPRLENFEFCIQLEDFCNGEIIVEDLGIGHLPSLQGITVCFHGQGGYDVARKVEEVLCHQAHVHPNHPSVGFSYCDLVSIGNEEDDDMEETLSDEGAGLSLEWIRL</sequence>
<dbReference type="Pfam" id="PF18052">
    <property type="entry name" value="Rx_N"/>
    <property type="match status" value="1"/>
</dbReference>
<comment type="caution">
    <text evidence="11">The sequence shown here is derived from an EMBL/GenBank/DDBJ whole genome shotgun (WGS) entry which is preliminary data.</text>
</comment>
<comment type="similarity">
    <text evidence="1">Belongs to the disease resistance NB-LRR family.</text>
</comment>
<organism evidence="11 12">
    <name type="scientific">Miscanthus lutarioriparius</name>
    <dbReference type="NCBI Taxonomy" id="422564"/>
    <lineage>
        <taxon>Eukaryota</taxon>
        <taxon>Viridiplantae</taxon>
        <taxon>Streptophyta</taxon>
        <taxon>Embryophyta</taxon>
        <taxon>Tracheophyta</taxon>
        <taxon>Spermatophyta</taxon>
        <taxon>Magnoliopsida</taxon>
        <taxon>Liliopsida</taxon>
        <taxon>Poales</taxon>
        <taxon>Poaceae</taxon>
        <taxon>PACMAD clade</taxon>
        <taxon>Panicoideae</taxon>
        <taxon>Andropogonodae</taxon>
        <taxon>Andropogoneae</taxon>
        <taxon>Saccharinae</taxon>
        <taxon>Miscanthus</taxon>
    </lineage>
</organism>
<evidence type="ECO:0000256" key="4">
    <source>
        <dbReference type="ARBA" id="ARBA00022741"/>
    </source>
</evidence>
<dbReference type="Gene3D" id="3.40.50.300">
    <property type="entry name" value="P-loop containing nucleotide triphosphate hydrolases"/>
    <property type="match status" value="2"/>
</dbReference>
<dbReference type="GO" id="GO:0009626">
    <property type="term" value="P:plant-type hypersensitive response"/>
    <property type="evidence" value="ECO:0007669"/>
    <property type="project" value="UniProtKB-ARBA"/>
</dbReference>
<dbReference type="Gene3D" id="1.10.8.430">
    <property type="entry name" value="Helical domain of apoptotic protease-activating factors"/>
    <property type="match status" value="2"/>
</dbReference>
<evidence type="ECO:0000313" key="11">
    <source>
        <dbReference type="EMBL" id="CAD6252902.1"/>
    </source>
</evidence>
<dbReference type="Gene3D" id="3.80.10.10">
    <property type="entry name" value="Ribonuclease Inhibitor"/>
    <property type="match status" value="2"/>
</dbReference>
<keyword evidence="4" id="KW-0547">Nucleotide-binding</keyword>
<evidence type="ECO:0000259" key="10">
    <source>
        <dbReference type="Pfam" id="PF23598"/>
    </source>
</evidence>
<evidence type="ECO:0000256" key="5">
    <source>
        <dbReference type="ARBA" id="ARBA00022821"/>
    </source>
</evidence>
<dbReference type="Gene3D" id="1.20.5.4130">
    <property type="match status" value="1"/>
</dbReference>
<keyword evidence="3" id="KW-0677">Repeat</keyword>
<keyword evidence="5" id="KW-0611">Plant defense</keyword>
<feature type="domain" description="Disease resistance protein winged helix" evidence="9">
    <location>
        <begin position="1058"/>
        <end position="1132"/>
    </location>
</feature>
<keyword evidence="12" id="KW-1185">Reference proteome</keyword>
<keyword evidence="2" id="KW-0433">Leucine-rich repeat</keyword>
<feature type="domain" description="Disease resistance protein winged helix" evidence="9">
    <location>
        <begin position="435"/>
        <end position="509"/>
    </location>
</feature>
<dbReference type="PANTHER" id="PTHR23155">
    <property type="entry name" value="DISEASE RESISTANCE PROTEIN RP"/>
    <property type="match status" value="1"/>
</dbReference>
<keyword evidence="6" id="KW-0175">Coiled coil</keyword>
<dbReference type="InterPro" id="IPR032675">
    <property type="entry name" value="LRR_dom_sf"/>
</dbReference>
<dbReference type="Pfam" id="PF23598">
    <property type="entry name" value="LRR_14"/>
    <property type="match status" value="2"/>
</dbReference>
<dbReference type="InterPro" id="IPR041118">
    <property type="entry name" value="Rx_N"/>
</dbReference>
<dbReference type="FunFam" id="3.40.50.300:FF:001091">
    <property type="entry name" value="Probable disease resistance protein At1g61300"/>
    <property type="match status" value="1"/>
</dbReference>
<gene>
    <name evidence="11" type="ORF">NCGR_LOCUS36548</name>
</gene>
<accession>A0A811Q9X6</accession>
<dbReference type="InterPro" id="IPR036388">
    <property type="entry name" value="WH-like_DNA-bd_sf"/>
</dbReference>
<dbReference type="SUPFAM" id="SSF52540">
    <property type="entry name" value="P-loop containing nucleoside triphosphate hydrolases"/>
    <property type="match status" value="2"/>
</dbReference>
<dbReference type="Proteomes" id="UP000604825">
    <property type="component" value="Unassembled WGS sequence"/>
</dbReference>
<dbReference type="InterPro" id="IPR055414">
    <property type="entry name" value="LRR_R13L4/SHOC2-like"/>
</dbReference>
<dbReference type="InterPro" id="IPR038005">
    <property type="entry name" value="RX-like_CC"/>
</dbReference>
<dbReference type="InterPro" id="IPR042197">
    <property type="entry name" value="Apaf_helical"/>
</dbReference>
<evidence type="ECO:0000256" key="1">
    <source>
        <dbReference type="ARBA" id="ARBA00008894"/>
    </source>
</evidence>
<evidence type="ECO:0000259" key="7">
    <source>
        <dbReference type="Pfam" id="PF00931"/>
    </source>
</evidence>
<feature type="domain" description="Disease resistance R13L4/SHOC-2-like LRR" evidence="10">
    <location>
        <begin position="1177"/>
        <end position="1538"/>
    </location>
</feature>
<dbReference type="PRINTS" id="PR00364">
    <property type="entry name" value="DISEASERSIST"/>
</dbReference>
<dbReference type="CDD" id="cd14798">
    <property type="entry name" value="RX-CC_like"/>
    <property type="match status" value="1"/>
</dbReference>
<feature type="domain" description="NB-ARC" evidence="7">
    <location>
        <begin position="903"/>
        <end position="964"/>
    </location>
</feature>
<feature type="domain" description="NB-ARC" evidence="7">
    <location>
        <begin position="195"/>
        <end position="338"/>
    </location>
</feature>
<dbReference type="GO" id="GO:0042742">
    <property type="term" value="P:defense response to bacterium"/>
    <property type="evidence" value="ECO:0007669"/>
    <property type="project" value="UniProtKB-ARBA"/>
</dbReference>
<dbReference type="OrthoDB" id="6161812at2759"/>
<dbReference type="SUPFAM" id="SSF52058">
    <property type="entry name" value="L domain-like"/>
    <property type="match status" value="2"/>
</dbReference>
<dbReference type="InterPro" id="IPR027417">
    <property type="entry name" value="P-loop_NTPase"/>
</dbReference>
<dbReference type="Pfam" id="PF23559">
    <property type="entry name" value="WHD_DRP"/>
    <property type="match status" value="2"/>
</dbReference>
<dbReference type="Gene3D" id="1.10.10.10">
    <property type="entry name" value="Winged helix-like DNA-binding domain superfamily/Winged helix DNA-binding domain"/>
    <property type="match status" value="2"/>
</dbReference>
<reference evidence="11" key="1">
    <citation type="submission" date="2020-10" db="EMBL/GenBank/DDBJ databases">
        <authorList>
            <person name="Han B."/>
            <person name="Lu T."/>
            <person name="Zhao Q."/>
            <person name="Huang X."/>
            <person name="Zhao Y."/>
        </authorList>
    </citation>
    <scope>NUCLEOTIDE SEQUENCE</scope>
</reference>
<protein>
    <submittedName>
        <fullName evidence="11">Uncharacterized protein</fullName>
    </submittedName>
</protein>
<dbReference type="InterPro" id="IPR058922">
    <property type="entry name" value="WHD_DRP"/>
</dbReference>
<evidence type="ECO:0000256" key="3">
    <source>
        <dbReference type="ARBA" id="ARBA00022737"/>
    </source>
</evidence>
<dbReference type="GO" id="GO:0043531">
    <property type="term" value="F:ADP binding"/>
    <property type="evidence" value="ECO:0007669"/>
    <property type="project" value="InterPro"/>
</dbReference>
<dbReference type="PANTHER" id="PTHR23155:SF1116">
    <property type="entry name" value="OS12G0273300 PROTEIN"/>
    <property type="match status" value="1"/>
</dbReference>